<proteinExistence type="predicted"/>
<name>A0ABW2GJH1_9ACTN</name>
<reference evidence="2" key="1">
    <citation type="journal article" date="2019" name="Int. J. Syst. Evol. Microbiol.">
        <title>The Global Catalogue of Microorganisms (GCM) 10K type strain sequencing project: providing services to taxonomists for standard genome sequencing and annotation.</title>
        <authorList>
            <consortium name="The Broad Institute Genomics Platform"/>
            <consortium name="The Broad Institute Genome Sequencing Center for Infectious Disease"/>
            <person name="Wu L."/>
            <person name="Ma J."/>
        </authorList>
    </citation>
    <scope>NUCLEOTIDE SEQUENCE [LARGE SCALE GENOMIC DNA]</scope>
    <source>
        <strain evidence="2">CGMCC 1.13681</strain>
    </source>
</reference>
<organism evidence="1 2">
    <name type="scientific">Streptomyces polyrhachis</name>
    <dbReference type="NCBI Taxonomy" id="1282885"/>
    <lineage>
        <taxon>Bacteria</taxon>
        <taxon>Bacillati</taxon>
        <taxon>Actinomycetota</taxon>
        <taxon>Actinomycetes</taxon>
        <taxon>Kitasatosporales</taxon>
        <taxon>Streptomycetaceae</taxon>
        <taxon>Streptomyces</taxon>
    </lineage>
</organism>
<comment type="caution">
    <text evidence="1">The sequence shown here is derived from an EMBL/GenBank/DDBJ whole genome shotgun (WGS) entry which is preliminary data.</text>
</comment>
<dbReference type="Proteomes" id="UP001596413">
    <property type="component" value="Unassembled WGS sequence"/>
</dbReference>
<dbReference type="RefSeq" id="WP_386417941.1">
    <property type="nucleotide sequence ID" value="NZ_JBHSZO010000045.1"/>
</dbReference>
<evidence type="ECO:0000313" key="2">
    <source>
        <dbReference type="Proteomes" id="UP001596413"/>
    </source>
</evidence>
<sequence length="81" mass="8967">MEDDGQLALYETVAARLKQAHALVRALDAPESERAAYARRLLAATTVSKHDLAAAARRVEVLVDELRALDRDSETPRHESD</sequence>
<gene>
    <name evidence="1" type="ORF">ACFQLX_22635</name>
</gene>
<keyword evidence="2" id="KW-1185">Reference proteome</keyword>
<accession>A0ABW2GJH1</accession>
<evidence type="ECO:0000313" key="1">
    <source>
        <dbReference type="EMBL" id="MFC7220930.1"/>
    </source>
</evidence>
<dbReference type="EMBL" id="JBHSZO010000045">
    <property type="protein sequence ID" value="MFC7220930.1"/>
    <property type="molecule type" value="Genomic_DNA"/>
</dbReference>
<protein>
    <submittedName>
        <fullName evidence="1">Uncharacterized protein</fullName>
    </submittedName>
</protein>